<sequence length="921" mass="103732">MNDYPMGSQPQTLAELLQQSRKLTNHLGRSDLPQIQLGLDQIENQSRKLVSKSLRSGTVQPGDARAHYFLANGGIDAAELADTINAANIANTFEPLQPIYDTDVESYLKHGHEQVILSAIEEGRRETLRDFHQSLDRTLHRDWERQKKRILEELGQHQVASGPVNPSNADFEATRSFGPSTSTQGLSRALPSSSTMSQMHGRMVRYDTVISRLNSSRLEGYSLALCHSFMDAIQGMGEDSKKKQLLDCWQAVSHMVGEQDVRDGEFTTKAVKERQYASAYVDTKDFNGPDGTTLKKRLTEGAKGYLQAQFLAHMEQVIASNPVQAQRGGIPTSRSLVGAFLRVQHMNSQGHWRSELAKDLDRQTSTPVWAVIYHLLRIGRTSEALDCAADNENKIRLSDPSFLAYFKAWLDSPDRRLPRLLRDRFFSEYNSRFRNVTDGQDPFKLALYKLIGRIDVSKKFPNLLTTSTENWLWLQLMMVRESYDDEADAQDSVRDRYTLADLGSKLERYGEAHFDPKGNRPLHYFQILLLCGQFEKAVAFLFSRSSFQVDAVHYAIGLAYYGLLRVPTMASASQVDILSIGTDPNHGSEVAYLDFAKLIQRYTRLFSQTSRRDALQYLYLICLSSDSPEPVGTEQVQRCHDLIRSLVLEAQPIEFQELLGDVRSNGVKTPGLIERHLALIKLENENEFLNAIVRVAARQCELEHRTESAILLYNLAGEHDTVVGVLNKELGATLMEPPTGGAAADWRNQAARGLSHSGASFSAAGNLVTLAVAILESYERQFGYSGSKRETCWCLLELKKAVGLHSQGDHSAALQTIESLRLLPLDAESRKDIVSITRKADEFKQVDENIARNFSEIVLMTMTILYKLHQELKESILRSGSGAMEEYRSQARALMMWAGMLRFRMSSETYSQLTRLDVFIH</sequence>
<name>A0ACD0P2J7_9BASI</name>
<evidence type="ECO:0000313" key="2">
    <source>
        <dbReference type="Proteomes" id="UP000245626"/>
    </source>
</evidence>
<evidence type="ECO:0000313" key="1">
    <source>
        <dbReference type="EMBL" id="PWN52304.1"/>
    </source>
</evidence>
<protein>
    <submittedName>
        <fullName evidence="1">NIC-domain-containing protein</fullName>
    </submittedName>
</protein>
<dbReference type="EMBL" id="KZ819785">
    <property type="protein sequence ID" value="PWN52304.1"/>
    <property type="molecule type" value="Genomic_DNA"/>
</dbReference>
<dbReference type="Proteomes" id="UP000245626">
    <property type="component" value="Unassembled WGS sequence"/>
</dbReference>
<organism evidence="1 2">
    <name type="scientific">Violaceomyces palustris</name>
    <dbReference type="NCBI Taxonomy" id="1673888"/>
    <lineage>
        <taxon>Eukaryota</taxon>
        <taxon>Fungi</taxon>
        <taxon>Dikarya</taxon>
        <taxon>Basidiomycota</taxon>
        <taxon>Ustilaginomycotina</taxon>
        <taxon>Ustilaginomycetes</taxon>
        <taxon>Violaceomycetales</taxon>
        <taxon>Violaceomycetaceae</taxon>
        <taxon>Violaceomyces</taxon>
    </lineage>
</organism>
<gene>
    <name evidence="1" type="ORF">IE53DRAFT_385270</name>
</gene>
<reference evidence="1 2" key="1">
    <citation type="journal article" date="2018" name="Mol. Biol. Evol.">
        <title>Broad Genomic Sampling Reveals a Smut Pathogenic Ancestry of the Fungal Clade Ustilaginomycotina.</title>
        <authorList>
            <person name="Kijpornyongpan T."/>
            <person name="Mondo S.J."/>
            <person name="Barry K."/>
            <person name="Sandor L."/>
            <person name="Lee J."/>
            <person name="Lipzen A."/>
            <person name="Pangilinan J."/>
            <person name="LaButti K."/>
            <person name="Hainaut M."/>
            <person name="Henrissat B."/>
            <person name="Grigoriev I.V."/>
            <person name="Spatafora J.W."/>
            <person name="Aime M.C."/>
        </authorList>
    </citation>
    <scope>NUCLEOTIDE SEQUENCE [LARGE SCALE GENOMIC DNA]</scope>
    <source>
        <strain evidence="1 2">SA 807</strain>
    </source>
</reference>
<proteinExistence type="predicted"/>
<accession>A0ACD0P2J7</accession>
<keyword evidence="2" id="KW-1185">Reference proteome</keyword>